<name>A0A3N0EGN2_9ACTN</name>
<evidence type="ECO:0000313" key="1">
    <source>
        <dbReference type="EMBL" id="RNL87050.1"/>
    </source>
</evidence>
<comment type="caution">
    <text evidence="1">The sequence shown here is derived from an EMBL/GenBank/DDBJ whole genome shotgun (WGS) entry which is preliminary data.</text>
</comment>
<evidence type="ECO:0000313" key="2">
    <source>
        <dbReference type="Proteomes" id="UP000269198"/>
    </source>
</evidence>
<organism evidence="1 2">
    <name type="scientific">Halostreptopolyspora alba</name>
    <dbReference type="NCBI Taxonomy" id="2487137"/>
    <lineage>
        <taxon>Bacteria</taxon>
        <taxon>Bacillati</taxon>
        <taxon>Actinomycetota</taxon>
        <taxon>Actinomycetes</taxon>
        <taxon>Streptosporangiales</taxon>
        <taxon>Nocardiopsidaceae</taxon>
        <taxon>Halostreptopolyspora</taxon>
    </lineage>
</organism>
<protein>
    <submittedName>
        <fullName evidence="1">Histone deacetylase</fullName>
    </submittedName>
</protein>
<dbReference type="Gene3D" id="3.10.490.10">
    <property type="entry name" value="Gamma-glutamyl cyclotransferase-like"/>
    <property type="match status" value="1"/>
</dbReference>
<sequence length="227" mass="24430">MTWNRPELLWYASFGANMSGERLSCYVEGGTPPGGSRPNPGCRDRTPPRAHRAIWLNGGTYFALTSPMWGGGLAIHDPGLPGAAPARAYLVTAGQFGDIAAQEMYREAGGDLDLTRVLRDGRDVRGDGRYETLLYCGDIAGYPVVSFTAHWSLAEATVTVPSEAYLRVIGAGLREAHAWSIERTAAHLAQRPGAAGHWSVTDVAALLRADRDVKHASGTHHPTTPIR</sequence>
<dbReference type="Proteomes" id="UP000269198">
    <property type="component" value="Unassembled WGS sequence"/>
</dbReference>
<dbReference type="OrthoDB" id="3470041at2"/>
<dbReference type="AlphaFoldDB" id="A0A3N0EGN2"/>
<reference evidence="1 2" key="1">
    <citation type="submission" date="2018-11" db="EMBL/GenBank/DDBJ databases">
        <title>The genome draft of YIM 96095.</title>
        <authorList>
            <person name="Tang S.-K."/>
            <person name="Chunyu W.-X."/>
            <person name="Feng Y.-Z."/>
        </authorList>
    </citation>
    <scope>NUCLEOTIDE SEQUENCE [LARGE SCALE GENOMIC DNA]</scope>
    <source>
        <strain evidence="1 2">YIM 96095</strain>
    </source>
</reference>
<accession>A0A3N0EGN2</accession>
<dbReference type="RefSeq" id="WP_123199879.1">
    <property type="nucleotide sequence ID" value="NZ_RJMB01000002.1"/>
</dbReference>
<dbReference type="EMBL" id="RJMB01000002">
    <property type="protein sequence ID" value="RNL87050.1"/>
    <property type="molecule type" value="Genomic_DNA"/>
</dbReference>
<proteinExistence type="predicted"/>
<gene>
    <name evidence="1" type="ORF">EFW17_03745</name>
</gene>
<keyword evidence="2" id="KW-1185">Reference proteome</keyword>